<gene>
    <name evidence="2" type="ORF">HCU74_09085</name>
</gene>
<dbReference type="EMBL" id="JAAWWK010000003">
    <property type="protein sequence ID" value="NKI17571.1"/>
    <property type="molecule type" value="Genomic_DNA"/>
</dbReference>
<dbReference type="InterPro" id="IPR033469">
    <property type="entry name" value="CYTH-like_dom_sf"/>
</dbReference>
<dbReference type="CDD" id="cd07891">
    <property type="entry name" value="CYTH-like_CthTTM-like_1"/>
    <property type="match status" value="1"/>
</dbReference>
<dbReference type="SMART" id="SM01118">
    <property type="entry name" value="CYTH"/>
    <property type="match status" value="1"/>
</dbReference>
<evidence type="ECO:0000259" key="1">
    <source>
        <dbReference type="PROSITE" id="PS51707"/>
    </source>
</evidence>
<sequence>MADEIERKFLVTGDGWRQGQPQRLVQGYLNRDPERCVRVRIADDSGFLTVKGKTIGIRRAEFEYSIPLADAEHLLTLCDGPIIDKQRYRIPAGELCWEVDEFTGANAGLVVAEIELSSEHQSFLRPEWLGTEVSNDARYYNSNLSKHPFSEWQAEQD</sequence>
<organism evidence="2 3">
    <name type="scientific">Spongiibacter thalassae</name>
    <dbReference type="NCBI Taxonomy" id="2721624"/>
    <lineage>
        <taxon>Bacteria</taxon>
        <taxon>Pseudomonadati</taxon>
        <taxon>Pseudomonadota</taxon>
        <taxon>Gammaproteobacteria</taxon>
        <taxon>Cellvibrionales</taxon>
        <taxon>Spongiibacteraceae</taxon>
        <taxon>Spongiibacter</taxon>
    </lineage>
</organism>
<accession>A0ABX1GEI6</accession>
<dbReference type="InterPro" id="IPR023577">
    <property type="entry name" value="CYTH_domain"/>
</dbReference>
<evidence type="ECO:0000313" key="3">
    <source>
        <dbReference type="Proteomes" id="UP000765845"/>
    </source>
</evidence>
<dbReference type="PANTHER" id="PTHR40114">
    <property type="entry name" value="SLR0698 PROTEIN"/>
    <property type="match status" value="1"/>
</dbReference>
<dbReference type="InterPro" id="IPR012042">
    <property type="entry name" value="NeuTTM/CthTTM-like"/>
</dbReference>
<dbReference type="PIRSF" id="PIRSF016487">
    <property type="entry name" value="CYTH_UCP016487"/>
    <property type="match status" value="1"/>
</dbReference>
<keyword evidence="3" id="KW-1185">Reference proteome</keyword>
<comment type="caution">
    <text evidence="2">The sequence shown here is derived from an EMBL/GenBank/DDBJ whole genome shotgun (WGS) entry which is preliminary data.</text>
</comment>
<evidence type="ECO:0000313" key="2">
    <source>
        <dbReference type="EMBL" id="NKI17571.1"/>
    </source>
</evidence>
<proteinExistence type="predicted"/>
<dbReference type="Proteomes" id="UP000765845">
    <property type="component" value="Unassembled WGS sequence"/>
</dbReference>
<reference evidence="2 3" key="1">
    <citation type="submission" date="2020-04" db="EMBL/GenBank/DDBJ databases">
        <authorList>
            <person name="Yoon J."/>
        </authorList>
    </citation>
    <scope>NUCLEOTIDE SEQUENCE [LARGE SCALE GENOMIC DNA]</scope>
    <source>
        <strain evidence="2 3">KMU-166</strain>
    </source>
</reference>
<protein>
    <submittedName>
        <fullName evidence="2">CYTH domain-containing protein</fullName>
    </submittedName>
</protein>
<dbReference type="RefSeq" id="WP_168450127.1">
    <property type="nucleotide sequence ID" value="NZ_JAAWWK010000003.1"/>
</dbReference>
<dbReference type="Pfam" id="PF01928">
    <property type="entry name" value="CYTH"/>
    <property type="match status" value="1"/>
</dbReference>
<dbReference type="PANTHER" id="PTHR40114:SF1">
    <property type="entry name" value="SLR0698 PROTEIN"/>
    <property type="match status" value="1"/>
</dbReference>
<dbReference type="SUPFAM" id="SSF55154">
    <property type="entry name" value="CYTH-like phosphatases"/>
    <property type="match status" value="1"/>
</dbReference>
<dbReference type="Gene3D" id="2.40.320.10">
    <property type="entry name" value="Hypothetical Protein Pfu-838710-001"/>
    <property type="match status" value="1"/>
</dbReference>
<feature type="domain" description="CYTH" evidence="1">
    <location>
        <begin position="2"/>
        <end position="146"/>
    </location>
</feature>
<name>A0ABX1GEI6_9GAMM</name>
<dbReference type="PROSITE" id="PS51707">
    <property type="entry name" value="CYTH"/>
    <property type="match status" value="1"/>
</dbReference>